<keyword evidence="3" id="KW-1185">Reference proteome</keyword>
<accession>A0A7W9J8I2</accession>
<dbReference type="GO" id="GO:0016829">
    <property type="term" value="F:lyase activity"/>
    <property type="evidence" value="ECO:0007669"/>
    <property type="project" value="UniProtKB-KW"/>
</dbReference>
<keyword evidence="2" id="KW-0456">Lyase</keyword>
<evidence type="ECO:0000313" key="3">
    <source>
        <dbReference type="Proteomes" id="UP000549971"/>
    </source>
</evidence>
<proteinExistence type="predicted"/>
<feature type="domain" description="VOC" evidence="1">
    <location>
        <begin position="4"/>
        <end position="117"/>
    </location>
</feature>
<evidence type="ECO:0000313" key="2">
    <source>
        <dbReference type="EMBL" id="MBB5837087.1"/>
    </source>
</evidence>
<dbReference type="PROSITE" id="PS51819">
    <property type="entry name" value="VOC"/>
    <property type="match status" value="1"/>
</dbReference>
<dbReference type="InterPro" id="IPR029068">
    <property type="entry name" value="Glyas_Bleomycin-R_OHBP_Dase"/>
</dbReference>
<sequence>MSVTFAQIAVDCADVQSQAAFWAEVFQTEVDAGSNQFMATVNRAATGGPAMMFLQVPEKPAGVKNRLHLDLGSSDWAADVDRIVALGAKREVEFTEYGTHWITLTDPEGNVFDLAEAH</sequence>
<dbReference type="EMBL" id="JACHMY010000001">
    <property type="protein sequence ID" value="MBB5837087.1"/>
    <property type="molecule type" value="Genomic_DNA"/>
</dbReference>
<reference evidence="2 3" key="1">
    <citation type="submission" date="2020-08" db="EMBL/GenBank/DDBJ databases">
        <title>Sequencing the genomes of 1000 actinobacteria strains.</title>
        <authorList>
            <person name="Klenk H.-P."/>
        </authorList>
    </citation>
    <scope>NUCLEOTIDE SEQUENCE [LARGE SCALE GENOMIC DNA]</scope>
    <source>
        <strain evidence="2 3">DSM 28967</strain>
    </source>
</reference>
<evidence type="ECO:0000259" key="1">
    <source>
        <dbReference type="PROSITE" id="PS51819"/>
    </source>
</evidence>
<dbReference type="PANTHER" id="PTHR35908:SF1">
    <property type="entry name" value="CONSERVED PROTEIN"/>
    <property type="match status" value="1"/>
</dbReference>
<dbReference type="Proteomes" id="UP000549971">
    <property type="component" value="Unassembled WGS sequence"/>
</dbReference>
<name>A0A7W9J8I2_9ACTN</name>
<dbReference type="InterPro" id="IPR037523">
    <property type="entry name" value="VOC_core"/>
</dbReference>
<organism evidence="2 3">
    <name type="scientific">Kribbella italica</name>
    <dbReference type="NCBI Taxonomy" id="1540520"/>
    <lineage>
        <taxon>Bacteria</taxon>
        <taxon>Bacillati</taxon>
        <taxon>Actinomycetota</taxon>
        <taxon>Actinomycetes</taxon>
        <taxon>Propionibacteriales</taxon>
        <taxon>Kribbellaceae</taxon>
        <taxon>Kribbella</taxon>
    </lineage>
</organism>
<dbReference type="RefSeq" id="WP_184796799.1">
    <property type="nucleotide sequence ID" value="NZ_JACHMY010000001.1"/>
</dbReference>
<protein>
    <submittedName>
        <fullName evidence="2">Putative enzyme related to lactoylglutathione lyase</fullName>
    </submittedName>
</protein>
<dbReference type="Pfam" id="PF18029">
    <property type="entry name" value="Glyoxalase_6"/>
    <property type="match status" value="1"/>
</dbReference>
<dbReference type="Gene3D" id="3.10.180.10">
    <property type="entry name" value="2,3-Dihydroxybiphenyl 1,2-Dioxygenase, domain 1"/>
    <property type="match status" value="1"/>
</dbReference>
<dbReference type="AlphaFoldDB" id="A0A7W9J8I2"/>
<dbReference type="InterPro" id="IPR041581">
    <property type="entry name" value="Glyoxalase_6"/>
</dbReference>
<dbReference type="PANTHER" id="PTHR35908">
    <property type="entry name" value="HYPOTHETICAL FUSION PROTEIN"/>
    <property type="match status" value="1"/>
</dbReference>
<gene>
    <name evidence="2" type="ORF">HDA39_003821</name>
</gene>
<comment type="caution">
    <text evidence="2">The sequence shown here is derived from an EMBL/GenBank/DDBJ whole genome shotgun (WGS) entry which is preliminary data.</text>
</comment>
<dbReference type="CDD" id="cd06587">
    <property type="entry name" value="VOC"/>
    <property type="match status" value="1"/>
</dbReference>
<dbReference type="SUPFAM" id="SSF54593">
    <property type="entry name" value="Glyoxalase/Bleomycin resistance protein/Dihydroxybiphenyl dioxygenase"/>
    <property type="match status" value="1"/>
</dbReference>